<dbReference type="Gene3D" id="2.130.10.10">
    <property type="entry name" value="YVTN repeat-like/Quinoprotein amine dehydrogenase"/>
    <property type="match status" value="1"/>
</dbReference>
<evidence type="ECO:0000256" key="16">
    <source>
        <dbReference type="ARBA" id="ARBA00023242"/>
    </source>
</evidence>
<keyword evidence="7" id="KW-0853">WD repeat</keyword>
<evidence type="ECO:0000256" key="9">
    <source>
        <dbReference type="ARBA" id="ARBA00022723"/>
    </source>
</evidence>
<dbReference type="InterPro" id="IPR001841">
    <property type="entry name" value="Znf_RING"/>
</dbReference>
<evidence type="ECO:0000256" key="6">
    <source>
        <dbReference type="ARBA" id="ARBA00022490"/>
    </source>
</evidence>
<dbReference type="FunCoup" id="A0A3Q3GAH7">
    <property type="interactions" value="951"/>
</dbReference>
<comment type="subcellular location">
    <subcellularLocation>
        <location evidence="3">Cytoplasm</location>
    </subcellularLocation>
    <subcellularLocation>
        <location evidence="2">Nucleus</location>
        <location evidence="2">PML body</location>
    </subcellularLocation>
</comment>
<evidence type="ECO:0000313" key="20">
    <source>
        <dbReference type="Ensembl" id="ENSLBEP00000029957.1"/>
    </source>
</evidence>
<keyword evidence="9" id="KW-0479">Metal-binding</keyword>
<keyword evidence="8" id="KW-0808">Transferase</keyword>
<dbReference type="InterPro" id="IPR001680">
    <property type="entry name" value="WD40_rpt"/>
</dbReference>
<protein>
    <recommendedName>
        <fullName evidence="5">RING-type E3 ubiquitin transferase</fullName>
        <ecNumber evidence="5">2.3.2.27</ecNumber>
    </recommendedName>
</protein>
<dbReference type="InterPro" id="IPR015943">
    <property type="entry name" value="WD40/YVTN_repeat-like_dom_sf"/>
</dbReference>
<dbReference type="GO" id="GO:0061630">
    <property type="term" value="F:ubiquitin protein ligase activity"/>
    <property type="evidence" value="ECO:0007669"/>
    <property type="project" value="UniProtKB-EC"/>
</dbReference>
<dbReference type="SUPFAM" id="SSF50978">
    <property type="entry name" value="WD40 repeat-like"/>
    <property type="match status" value="1"/>
</dbReference>
<evidence type="ECO:0000256" key="13">
    <source>
        <dbReference type="ARBA" id="ARBA00022786"/>
    </source>
</evidence>
<proteinExistence type="predicted"/>
<dbReference type="GO" id="GO:0016567">
    <property type="term" value="P:protein ubiquitination"/>
    <property type="evidence" value="ECO:0007669"/>
    <property type="project" value="InterPro"/>
</dbReference>
<dbReference type="AlphaFoldDB" id="A0A3Q3GAH7"/>
<feature type="domain" description="RING-type" evidence="19">
    <location>
        <begin position="116"/>
        <end position="162"/>
    </location>
</feature>
<dbReference type="Gene3D" id="3.30.40.10">
    <property type="entry name" value="Zinc/RING finger domain, C3HC4 (zinc finger)"/>
    <property type="match status" value="1"/>
</dbReference>
<feature type="compositionally biased region" description="Polar residues" evidence="18">
    <location>
        <begin position="61"/>
        <end position="74"/>
    </location>
</feature>
<evidence type="ECO:0000256" key="1">
    <source>
        <dbReference type="ARBA" id="ARBA00000900"/>
    </source>
</evidence>
<dbReference type="InParanoid" id="A0A3Q3GAH7"/>
<evidence type="ECO:0000256" key="12">
    <source>
        <dbReference type="ARBA" id="ARBA00022771"/>
    </source>
</evidence>
<evidence type="ECO:0000256" key="11">
    <source>
        <dbReference type="ARBA" id="ARBA00022763"/>
    </source>
</evidence>
<dbReference type="Proteomes" id="UP000261660">
    <property type="component" value="Unplaced"/>
</dbReference>
<dbReference type="STRING" id="56723.ENSLBEP00000029957"/>
<evidence type="ECO:0000259" key="19">
    <source>
        <dbReference type="PROSITE" id="PS50089"/>
    </source>
</evidence>
<name>A0A3Q3GAH7_9LABR</name>
<dbReference type="SMART" id="SM00320">
    <property type="entry name" value="WD40"/>
    <property type="match status" value="2"/>
</dbReference>
<evidence type="ECO:0000256" key="2">
    <source>
        <dbReference type="ARBA" id="ARBA00004322"/>
    </source>
</evidence>
<keyword evidence="16" id="KW-0539">Nucleus</keyword>
<dbReference type="GO" id="GO:0036297">
    <property type="term" value="P:interstrand cross-link repair"/>
    <property type="evidence" value="ECO:0007669"/>
    <property type="project" value="InterPro"/>
</dbReference>
<keyword evidence="15" id="KW-0234">DNA repair</keyword>
<evidence type="ECO:0000256" key="14">
    <source>
        <dbReference type="ARBA" id="ARBA00022833"/>
    </source>
</evidence>
<dbReference type="GO" id="GO:0016605">
    <property type="term" value="C:PML body"/>
    <property type="evidence" value="ECO:0007669"/>
    <property type="project" value="UniProtKB-SubCell"/>
</dbReference>
<dbReference type="EC" id="2.3.2.27" evidence="5"/>
<evidence type="ECO:0000256" key="3">
    <source>
        <dbReference type="ARBA" id="ARBA00004496"/>
    </source>
</evidence>
<evidence type="ECO:0000256" key="15">
    <source>
        <dbReference type="ARBA" id="ARBA00023204"/>
    </source>
</evidence>
<evidence type="ECO:0000256" key="5">
    <source>
        <dbReference type="ARBA" id="ARBA00012483"/>
    </source>
</evidence>
<comment type="catalytic activity">
    <reaction evidence="1">
        <text>S-ubiquitinyl-[E2 ubiquitin-conjugating enzyme]-L-cysteine + [acceptor protein]-L-lysine = [E2 ubiquitin-conjugating enzyme]-L-cysteine + N(6)-ubiquitinyl-[acceptor protein]-L-lysine.</text>
        <dbReference type="EC" id="2.3.2.27"/>
    </reaction>
</comment>
<dbReference type="PANTHER" id="PTHR16047">
    <property type="entry name" value="RFWD3 PROTEIN"/>
    <property type="match status" value="1"/>
</dbReference>
<dbReference type="InterPro" id="IPR036322">
    <property type="entry name" value="WD40_repeat_dom_sf"/>
</dbReference>
<keyword evidence="21" id="KW-1185">Reference proteome</keyword>
<evidence type="ECO:0000256" key="4">
    <source>
        <dbReference type="ARBA" id="ARBA00004906"/>
    </source>
</evidence>
<dbReference type="Ensembl" id="ENSLBET00000031357.1">
    <property type="protein sequence ID" value="ENSLBEP00000029957.1"/>
    <property type="gene ID" value="ENSLBEG00000022641.1"/>
</dbReference>
<dbReference type="CDD" id="cd16450">
    <property type="entry name" value="mRING-C3HGC3_RFWD3"/>
    <property type="match status" value="1"/>
</dbReference>
<reference evidence="20" key="1">
    <citation type="submission" date="2025-08" db="UniProtKB">
        <authorList>
            <consortium name="Ensembl"/>
        </authorList>
    </citation>
    <scope>IDENTIFICATION</scope>
</reference>
<evidence type="ECO:0000313" key="21">
    <source>
        <dbReference type="Proteomes" id="UP000261660"/>
    </source>
</evidence>
<dbReference type="PROSITE" id="PS50089">
    <property type="entry name" value="ZF_RING_2"/>
    <property type="match status" value="1"/>
</dbReference>
<accession>A0A3Q3GAH7</accession>
<keyword evidence="14" id="KW-0862">Zinc</keyword>
<dbReference type="PANTHER" id="PTHR16047:SF7">
    <property type="entry name" value="E3 UBIQUITIN-PROTEIN LIGASE RFWD3"/>
    <property type="match status" value="1"/>
</dbReference>
<evidence type="ECO:0000256" key="7">
    <source>
        <dbReference type="ARBA" id="ARBA00022574"/>
    </source>
</evidence>
<dbReference type="Pfam" id="PF13639">
    <property type="entry name" value="zf-RING_2"/>
    <property type="match status" value="1"/>
</dbReference>
<keyword evidence="11" id="KW-0227">DNA damage</keyword>
<dbReference type="SUPFAM" id="SSF57850">
    <property type="entry name" value="RING/U-box"/>
    <property type="match status" value="1"/>
</dbReference>
<evidence type="ECO:0000256" key="10">
    <source>
        <dbReference type="ARBA" id="ARBA00022737"/>
    </source>
</evidence>
<keyword evidence="6" id="KW-0963">Cytoplasm</keyword>
<dbReference type="InterPro" id="IPR037381">
    <property type="entry name" value="RFWD3"/>
</dbReference>
<evidence type="ECO:0000256" key="17">
    <source>
        <dbReference type="PROSITE-ProRule" id="PRU00175"/>
    </source>
</evidence>
<feature type="compositionally biased region" description="Low complexity" evidence="18">
    <location>
        <begin position="16"/>
        <end position="25"/>
    </location>
</feature>
<dbReference type="GeneTree" id="ENSGT00390000008931"/>
<reference evidence="20" key="2">
    <citation type="submission" date="2025-09" db="UniProtKB">
        <authorList>
            <consortium name="Ensembl"/>
        </authorList>
    </citation>
    <scope>IDENTIFICATION</scope>
</reference>
<dbReference type="SMART" id="SM00184">
    <property type="entry name" value="RING"/>
    <property type="match status" value="1"/>
</dbReference>
<dbReference type="GO" id="GO:0008270">
    <property type="term" value="F:zinc ion binding"/>
    <property type="evidence" value="ECO:0007669"/>
    <property type="project" value="UniProtKB-KW"/>
</dbReference>
<evidence type="ECO:0000256" key="18">
    <source>
        <dbReference type="SAM" id="MobiDB-lite"/>
    </source>
</evidence>
<keyword evidence="10" id="KW-0677">Repeat</keyword>
<comment type="pathway">
    <text evidence="4">Protein modification; protein ubiquitination.</text>
</comment>
<keyword evidence="12 17" id="KW-0863">Zinc-finger</keyword>
<keyword evidence="13" id="KW-0833">Ubl conjugation pathway</keyword>
<dbReference type="GO" id="GO:0005737">
    <property type="term" value="C:cytoplasm"/>
    <property type="evidence" value="ECO:0007669"/>
    <property type="project" value="UniProtKB-SubCell"/>
</dbReference>
<organism evidence="20 21">
    <name type="scientific">Labrus bergylta</name>
    <name type="common">ballan wrasse</name>
    <dbReference type="NCBI Taxonomy" id="56723"/>
    <lineage>
        <taxon>Eukaryota</taxon>
        <taxon>Metazoa</taxon>
        <taxon>Chordata</taxon>
        <taxon>Craniata</taxon>
        <taxon>Vertebrata</taxon>
        <taxon>Euteleostomi</taxon>
        <taxon>Actinopterygii</taxon>
        <taxon>Neopterygii</taxon>
        <taxon>Teleostei</taxon>
        <taxon>Neoteleostei</taxon>
        <taxon>Acanthomorphata</taxon>
        <taxon>Eupercaria</taxon>
        <taxon>Labriformes</taxon>
        <taxon>Labridae</taxon>
        <taxon>Labrus</taxon>
    </lineage>
</organism>
<dbReference type="InterPro" id="IPR013083">
    <property type="entry name" value="Znf_RING/FYVE/PHD"/>
</dbReference>
<dbReference type="InterPro" id="IPR056527">
    <property type="entry name" value="WD40_RFWD3"/>
</dbReference>
<evidence type="ECO:0000256" key="8">
    <source>
        <dbReference type="ARBA" id="ARBA00022679"/>
    </source>
</evidence>
<dbReference type="Pfam" id="PF23419">
    <property type="entry name" value="WD40_RFWD3"/>
    <property type="match status" value="2"/>
</dbReference>
<sequence length="504" mass="54255">GFPDFLLRVPAATVAEPESGSTTEVSESDEEEGAERGEAGAPSAAEPVNPVPPASPRLSASFHNTQPQEASTNSESEKTAKQSYSFEILSVHCPVSVASASVQPPQTEEMGEGDTCSICFEAWTTAGDHRLSALRCGHVFGFTCIQRWLKAQGPAGKCPQCNKKAKRSDIFLLYTPKLRALDNSEQESLKKLQNKQIKSELPRLLGVVLAPPYSVPAGGWPQDGQYSFSKAVLVSQSGGSRVLSYCEPLSCLLASQLSSTPRYGVKKVSVVNMKIRGLSFNRQNDSLLLSAALDNTIKLTSLLTNTVVQTYNAGKPVWSCCWCLDNSNYVYAGLINGSVLVYDTRDTSTRAGAAATLRPAGRLQLVPLWRADHHVQAAHLPLENSGCIDIQVETESRHCLVTYRPGETTDSDSSQLPSCSCSPVQTFSAGPSCKLLTKNAIFKSPDGSGTLVCAGDEVWDAGSGSMLQKLPADLPVLDISPFSVNGEHYLASLTEKMLKLYKWE</sequence>
<feature type="region of interest" description="Disordered" evidence="18">
    <location>
        <begin position="1"/>
        <end position="79"/>
    </location>
</feature>